<dbReference type="STRING" id="1081109.A0A162IX72"/>
<dbReference type="PANTHER" id="PTHR13194:SF18">
    <property type="entry name" value="COMPLEX I INTERMEDIATE-ASSOCIATED PROTEIN 30, MITOCHONDRIAL"/>
    <property type="match status" value="1"/>
</dbReference>
<dbReference type="PANTHER" id="PTHR13194">
    <property type="entry name" value="COMPLEX I INTERMEDIATE-ASSOCIATED PROTEIN 30"/>
    <property type="match status" value="1"/>
</dbReference>
<dbReference type="SUPFAM" id="SSF49785">
    <property type="entry name" value="Galactose-binding domain-like"/>
    <property type="match status" value="1"/>
</dbReference>
<organism evidence="6 7">
    <name type="scientific">Moelleriella libera RCEF 2490</name>
    <dbReference type="NCBI Taxonomy" id="1081109"/>
    <lineage>
        <taxon>Eukaryota</taxon>
        <taxon>Fungi</taxon>
        <taxon>Dikarya</taxon>
        <taxon>Ascomycota</taxon>
        <taxon>Pezizomycotina</taxon>
        <taxon>Sordariomycetes</taxon>
        <taxon>Hypocreomycetidae</taxon>
        <taxon>Hypocreales</taxon>
        <taxon>Clavicipitaceae</taxon>
        <taxon>Moelleriella</taxon>
    </lineage>
</organism>
<name>A0A162IX72_9HYPO</name>
<evidence type="ECO:0000256" key="3">
    <source>
        <dbReference type="ARBA" id="ARBA00023128"/>
    </source>
</evidence>
<keyword evidence="7" id="KW-1185">Reference proteome</keyword>
<dbReference type="Proteomes" id="UP000078544">
    <property type="component" value="Unassembled WGS sequence"/>
</dbReference>
<reference evidence="6 7" key="1">
    <citation type="journal article" date="2016" name="Genome Biol. Evol.">
        <title>Divergent and convergent evolution of fungal pathogenicity.</title>
        <authorList>
            <person name="Shang Y."/>
            <person name="Xiao G."/>
            <person name="Zheng P."/>
            <person name="Cen K."/>
            <person name="Zhan S."/>
            <person name="Wang C."/>
        </authorList>
    </citation>
    <scope>NUCLEOTIDE SEQUENCE [LARGE SCALE GENOMIC DNA]</scope>
    <source>
        <strain evidence="6 7">RCEF 2490</strain>
    </source>
</reference>
<dbReference type="GO" id="GO:0010257">
    <property type="term" value="P:NADH dehydrogenase complex assembly"/>
    <property type="evidence" value="ECO:0007669"/>
    <property type="project" value="TreeGrafter"/>
</dbReference>
<dbReference type="GO" id="GO:0006120">
    <property type="term" value="P:mitochondrial electron transport, NADH to ubiquinone"/>
    <property type="evidence" value="ECO:0007669"/>
    <property type="project" value="TreeGrafter"/>
</dbReference>
<dbReference type="EMBL" id="AZGY01000003">
    <property type="protein sequence ID" value="KZZ99682.1"/>
    <property type="molecule type" value="Genomic_DNA"/>
</dbReference>
<comment type="caution">
    <text evidence="6">The sequence shown here is derived from an EMBL/GenBank/DDBJ whole genome shotgun (WGS) entry which is preliminary data.</text>
</comment>
<evidence type="ECO:0000313" key="6">
    <source>
        <dbReference type="EMBL" id="KZZ99682.1"/>
    </source>
</evidence>
<dbReference type="InterPro" id="IPR013857">
    <property type="entry name" value="NADH-UbQ_OxRdtase-assoc_prot30"/>
</dbReference>
<dbReference type="GO" id="GO:0005739">
    <property type="term" value="C:mitochondrion"/>
    <property type="evidence" value="ECO:0007669"/>
    <property type="project" value="UniProtKB-SubCell"/>
</dbReference>
<dbReference type="GO" id="GO:0051082">
    <property type="term" value="F:unfolded protein binding"/>
    <property type="evidence" value="ECO:0007669"/>
    <property type="project" value="TreeGrafter"/>
</dbReference>
<evidence type="ECO:0000256" key="1">
    <source>
        <dbReference type="ARBA" id="ARBA00004173"/>
    </source>
</evidence>
<comment type="subcellular location">
    <subcellularLocation>
        <location evidence="1">Mitochondrion</location>
    </subcellularLocation>
</comment>
<dbReference type="OrthoDB" id="42561at2759"/>
<evidence type="ECO:0000256" key="2">
    <source>
        <dbReference type="ARBA" id="ARBA00007884"/>
    </source>
</evidence>
<evidence type="ECO:0000313" key="7">
    <source>
        <dbReference type="Proteomes" id="UP000078544"/>
    </source>
</evidence>
<gene>
    <name evidence="6" type="ORF">AAL_02254</name>
</gene>
<comment type="similarity">
    <text evidence="2">Belongs to the CIA30 family.</text>
</comment>
<evidence type="ECO:0000259" key="5">
    <source>
        <dbReference type="Pfam" id="PF08547"/>
    </source>
</evidence>
<dbReference type="InterPro" id="IPR039131">
    <property type="entry name" value="NDUFAF1"/>
</dbReference>
<accession>A0A162IX72</accession>
<dbReference type="InterPro" id="IPR008979">
    <property type="entry name" value="Galactose-bd-like_sf"/>
</dbReference>
<keyword evidence="3" id="KW-0496">Mitochondrion</keyword>
<feature type="domain" description="NADH:ubiquinone oxidoreductase intermediate-associated protein 30" evidence="5">
    <location>
        <begin position="49"/>
        <end position="243"/>
    </location>
</feature>
<dbReference type="AlphaFoldDB" id="A0A162IX72"/>
<evidence type="ECO:0000256" key="4">
    <source>
        <dbReference type="ARBA" id="ARBA00023186"/>
    </source>
</evidence>
<dbReference type="Pfam" id="PF08547">
    <property type="entry name" value="CIA30"/>
    <property type="match status" value="1"/>
</dbReference>
<protein>
    <submittedName>
        <fullName evidence="6">Complex I intermediate-associated protein 30</fullName>
    </submittedName>
</protein>
<proteinExistence type="inferred from homology"/>
<sequence>MRTTRAVCAKGLLGRSMDELRRRTSIGSGLPLALKLEGIKGPSGPRPLYDFSTPAALQDCVLMSDRLIGGASSSHLSLCYDDHQLDTTSNDGTAAGTAATTDTGTAYARFHGHIRTSLPSDRPDILRSGYAAFRTPDQAPTVFGRSVWDIDAYTYLALRIKSDGRAYFVNVQAETVEPSDLHQHRLFAKHPGTWETVLIKWNDFVRTNHGFVVEPQAEMLRQRVRTVGIGLTDRVQGPFEMCVRRIWATNDVDGSETIVQGQGGLKNRSGERIPWS</sequence>
<keyword evidence="4" id="KW-0143">Chaperone</keyword>